<keyword evidence="2" id="KW-0812">Transmembrane</keyword>
<proteinExistence type="predicted"/>
<evidence type="ECO:0000256" key="1">
    <source>
        <dbReference type="SAM" id="MobiDB-lite"/>
    </source>
</evidence>
<gene>
    <name evidence="3" type="ORF">HHJ78_00935</name>
</gene>
<name>A0A7Y0TZF3_9ACTO</name>
<organism evidence="3 4">
    <name type="scientific">Mobiluncus mulieris</name>
    <dbReference type="NCBI Taxonomy" id="2052"/>
    <lineage>
        <taxon>Bacteria</taxon>
        <taxon>Bacillati</taxon>
        <taxon>Actinomycetota</taxon>
        <taxon>Actinomycetes</taxon>
        <taxon>Actinomycetales</taxon>
        <taxon>Actinomycetaceae</taxon>
        <taxon>Mobiluncus</taxon>
    </lineage>
</organism>
<dbReference type="InterPro" id="IPR046112">
    <property type="entry name" value="DUF6049"/>
</dbReference>
<feature type="compositionally biased region" description="Basic and acidic residues" evidence="1">
    <location>
        <begin position="275"/>
        <end position="292"/>
    </location>
</feature>
<comment type="caution">
    <text evidence="3">The sequence shown here is derived from an EMBL/GenBank/DDBJ whole genome shotgun (WGS) entry which is preliminary data.</text>
</comment>
<sequence>MVQFGFSLRDLGCGVLLGALSLGAIPLVSPVYPDALAVNLSTTSTTEMSSSKEKPREKDVNMAVVDIAEMTPVLHPDTPVFHLKATVTLPAGTDFQADVSLSVASRTPITRQELADWAVDKTRKTTLKTVATMENVSLFAAKPRELEFKVPRQDLPLGHSSEWGPRFLEVTVTPHLKRKPAQEPFSARSFLVWDSGAAFKPSQMLALMPVVTTPADAAQSGQVLPDFAAHPAPRQVKLCELAQIAPLTPVFDPLLMNPHGKTLATARRALQLKETTPKKADSKPGATEKTDNHVNTLNQETQGLSTNQNPPYHPTLAELQRAGQCGNMPPAYLPPGDFAAANTTWLNHHQPGTNNSPHQANPEVTSNRKLLTAAQHLAARLNDTPGVAHWQENLILWPQLSGSPTPDIAAEVTTWGTKAPLVVESDAQYTETPKPETYQTDARHEIEVNRNTTTLGWVADRELSDLLNNDATHLGFETNNTPSPLLLRQWALATTAVLTRERPFAPRLFVAGTSRDYAATPAQTTVIKALIEARWLEFPNWREVSPDNRGHLKLIPPPSPRENEFATLTSSDNTGRTIYANPAWNLAQNLERSAALETVLENSAEFREAFQEIQVRSMCASCENTLPNTTLSPGNHTAKPREDNRPDSATNPGWHLMNPPHPGATALIDPDVSEKLLNLVKAQPASVINLIDKEAKIPISVTNSYDTPVDVWVRLKASNSRLQFDQSPQLRIPAHATAQTRIPVTAVGHGDITVRVTLGNEAGQEIGRPEEIQLRVRAQWESTGVYVLAVILTIVLIGGITRRIIKGRRPKREKS</sequence>
<keyword evidence="2" id="KW-0472">Membrane</keyword>
<accession>A0A7Y0TZF3</accession>
<feature type="region of interest" description="Disordered" evidence="1">
    <location>
        <begin position="271"/>
        <end position="294"/>
    </location>
</feature>
<evidence type="ECO:0000313" key="3">
    <source>
        <dbReference type="EMBL" id="NMW64139.1"/>
    </source>
</evidence>
<dbReference type="RefSeq" id="WP_169771391.1">
    <property type="nucleotide sequence ID" value="NZ_JABCUR010000001.1"/>
</dbReference>
<dbReference type="Pfam" id="PF19516">
    <property type="entry name" value="DUF6049"/>
    <property type="match status" value="1"/>
</dbReference>
<dbReference type="Proteomes" id="UP000578252">
    <property type="component" value="Unassembled WGS sequence"/>
</dbReference>
<evidence type="ECO:0000313" key="4">
    <source>
        <dbReference type="Proteomes" id="UP000578252"/>
    </source>
</evidence>
<reference evidence="3 4" key="1">
    <citation type="submission" date="2020-04" db="EMBL/GenBank/DDBJ databases">
        <title>Antimicrobial susceptibility and clonality of vaginal-derived multi-drug resistant Mobiluncus isolates in China.</title>
        <authorList>
            <person name="Zhang X."/>
        </authorList>
    </citation>
    <scope>NUCLEOTIDE SEQUENCE [LARGE SCALE GENOMIC DNA]</scope>
    <source>
        <strain evidence="3 4">13</strain>
    </source>
</reference>
<feature type="transmembrane region" description="Helical" evidence="2">
    <location>
        <begin position="785"/>
        <end position="805"/>
    </location>
</feature>
<protein>
    <submittedName>
        <fullName evidence="3">Uncharacterized protein</fullName>
    </submittedName>
</protein>
<feature type="region of interest" description="Disordered" evidence="1">
    <location>
        <begin position="627"/>
        <end position="656"/>
    </location>
</feature>
<evidence type="ECO:0000256" key="2">
    <source>
        <dbReference type="SAM" id="Phobius"/>
    </source>
</evidence>
<keyword evidence="2" id="KW-1133">Transmembrane helix</keyword>
<dbReference type="EMBL" id="JABCUR010000001">
    <property type="protein sequence ID" value="NMW64139.1"/>
    <property type="molecule type" value="Genomic_DNA"/>
</dbReference>
<dbReference type="AlphaFoldDB" id="A0A7Y0TZF3"/>